<name>A0A239PPT5_9PROT</name>
<feature type="signal peptide" evidence="2">
    <location>
        <begin position="1"/>
        <end position="24"/>
    </location>
</feature>
<evidence type="ECO:0000256" key="1">
    <source>
        <dbReference type="SAM" id="MobiDB-lite"/>
    </source>
</evidence>
<proteinExistence type="predicted"/>
<dbReference type="AlphaFoldDB" id="A0A239PPT5"/>
<organism evidence="3 4">
    <name type="scientific">Amphiplicatus metriothermophilus</name>
    <dbReference type="NCBI Taxonomy" id="1519374"/>
    <lineage>
        <taxon>Bacteria</taxon>
        <taxon>Pseudomonadati</taxon>
        <taxon>Pseudomonadota</taxon>
        <taxon>Alphaproteobacteria</taxon>
        <taxon>Parvularculales</taxon>
        <taxon>Parvularculaceae</taxon>
        <taxon>Amphiplicatus</taxon>
    </lineage>
</organism>
<evidence type="ECO:0000313" key="3">
    <source>
        <dbReference type="EMBL" id="SNT72140.1"/>
    </source>
</evidence>
<feature type="region of interest" description="Disordered" evidence="1">
    <location>
        <begin position="43"/>
        <end position="89"/>
    </location>
</feature>
<keyword evidence="2" id="KW-0732">Signal</keyword>
<evidence type="ECO:0000256" key="2">
    <source>
        <dbReference type="SAM" id="SignalP"/>
    </source>
</evidence>
<evidence type="ECO:0000313" key="4">
    <source>
        <dbReference type="Proteomes" id="UP000198346"/>
    </source>
</evidence>
<keyword evidence="4" id="KW-1185">Reference proteome</keyword>
<feature type="region of interest" description="Disordered" evidence="1">
    <location>
        <begin position="117"/>
        <end position="136"/>
    </location>
</feature>
<protein>
    <recommendedName>
        <fullName evidence="5">Beta-barrel assembly machine subunit BamF</fullName>
    </recommendedName>
</protein>
<feature type="compositionally biased region" description="Low complexity" evidence="1">
    <location>
        <begin position="123"/>
        <end position="134"/>
    </location>
</feature>
<feature type="chain" id="PRO_5013371718" description="Beta-barrel assembly machine subunit BamF" evidence="2">
    <location>
        <begin position="25"/>
        <end position="169"/>
    </location>
</feature>
<sequence length="169" mass="18109">MAMGAKRKLARFLILGASAAGALALPGCAGFERLLPPGFVKYEDLAGDEPPDPRIQERIAERRKEEGRAFPNLSQAPQTRPEPTPEAEREALAAELRAARDALAAAVAHDRELAAEERSERILLPGGENGPLPLDEAGRALQDTVAGDEAIARRERGLPPKPPAREDGQ</sequence>
<reference evidence="3 4" key="1">
    <citation type="submission" date="2017-07" db="EMBL/GenBank/DDBJ databases">
        <authorList>
            <person name="Sun Z.S."/>
            <person name="Albrecht U."/>
            <person name="Echele G."/>
            <person name="Lee C.C."/>
        </authorList>
    </citation>
    <scope>NUCLEOTIDE SEQUENCE [LARGE SCALE GENOMIC DNA]</scope>
    <source>
        <strain evidence="3 4">CGMCC 1.12710</strain>
    </source>
</reference>
<gene>
    <name evidence="3" type="ORF">SAMN06297382_1173</name>
</gene>
<feature type="compositionally biased region" description="Basic and acidic residues" evidence="1">
    <location>
        <begin position="51"/>
        <end position="68"/>
    </location>
</feature>
<accession>A0A239PPT5</accession>
<dbReference type="EMBL" id="FZQA01000002">
    <property type="protein sequence ID" value="SNT72140.1"/>
    <property type="molecule type" value="Genomic_DNA"/>
</dbReference>
<dbReference type="Proteomes" id="UP000198346">
    <property type="component" value="Unassembled WGS sequence"/>
</dbReference>
<evidence type="ECO:0008006" key="5">
    <source>
        <dbReference type="Google" id="ProtNLM"/>
    </source>
</evidence>